<dbReference type="InterPro" id="IPR003660">
    <property type="entry name" value="HAMP_dom"/>
</dbReference>
<keyword evidence="10 11" id="KW-0472">Membrane</keyword>
<keyword evidence="15" id="KW-1185">Reference proteome</keyword>
<protein>
    <recommendedName>
        <fullName evidence="3">histidine kinase</fullName>
        <ecNumber evidence="3">2.7.13.3</ecNumber>
    </recommendedName>
</protein>
<evidence type="ECO:0000256" key="2">
    <source>
        <dbReference type="ARBA" id="ARBA00004141"/>
    </source>
</evidence>
<dbReference type="InterPro" id="IPR003594">
    <property type="entry name" value="HATPase_dom"/>
</dbReference>
<evidence type="ECO:0000256" key="4">
    <source>
        <dbReference type="ARBA" id="ARBA00022553"/>
    </source>
</evidence>
<sequence length="475" mass="53867">MISPIRSFNVKVLGWFWLTLLVSVLSIAIPAVLIQQFSDENHLQGKDRDLLNAVVSHVDTLIANSNGDYRRLGRRLNNSDRRMPFEWFVINNELEIVLSSAPLRKSLRERFENPRFWYFLQSDHLRDINLEWTRLLGPGVLPSRPDLKLILWRPERPRPMEIFRTMPWWSIIGIFLLVTSVMSLLLVRSIAQPLNRLGSAFNAVGRGQLSHKIEVDNPASDDKRFASNAQFARLFEQFNDMTARIAALIQNQKRQSADISHELRTPLTRLQMTLALVRKKSDDATILPLLERAERESELLNLHIQRLSDLTTMEAHAIQQGRQLLTTEALLDELCEDAAFEAKGMNIAWQHSLCSATLNIYEEPFVTAIENVVRNAFKYASSSVSLRCECEQEWFKVIICDDGPGVAPPELERLTKAFYRTDSARNSDTGGLGLGLAITAEAMRLNEGEISFALEPAGGLCVTLTFRVAAQATRN</sequence>
<comment type="caution">
    <text evidence="14">The sequence shown here is derived from an EMBL/GenBank/DDBJ whole genome shotgun (WGS) entry which is preliminary data.</text>
</comment>
<dbReference type="InterPro" id="IPR004358">
    <property type="entry name" value="Sig_transdc_His_kin-like_C"/>
</dbReference>
<dbReference type="InterPro" id="IPR003661">
    <property type="entry name" value="HisK_dim/P_dom"/>
</dbReference>
<evidence type="ECO:0000259" key="13">
    <source>
        <dbReference type="PROSITE" id="PS50885"/>
    </source>
</evidence>
<dbReference type="Gene3D" id="1.10.287.130">
    <property type="match status" value="1"/>
</dbReference>
<evidence type="ECO:0000313" key="15">
    <source>
        <dbReference type="Proteomes" id="UP000238949"/>
    </source>
</evidence>
<dbReference type="Pfam" id="PF00512">
    <property type="entry name" value="HisKA"/>
    <property type="match status" value="1"/>
</dbReference>
<dbReference type="GO" id="GO:0000155">
    <property type="term" value="F:phosphorelay sensor kinase activity"/>
    <property type="evidence" value="ECO:0007669"/>
    <property type="project" value="InterPro"/>
</dbReference>
<evidence type="ECO:0000259" key="12">
    <source>
        <dbReference type="PROSITE" id="PS50109"/>
    </source>
</evidence>
<gene>
    <name evidence="14" type="ORF">C6Y40_18530</name>
</gene>
<dbReference type="Proteomes" id="UP000238949">
    <property type="component" value="Unassembled WGS sequence"/>
</dbReference>
<evidence type="ECO:0000313" key="14">
    <source>
        <dbReference type="EMBL" id="PRO72173.1"/>
    </source>
</evidence>
<dbReference type="OrthoDB" id="9804645at2"/>
<dbReference type="PANTHER" id="PTHR45436:SF15">
    <property type="entry name" value="SENSOR HISTIDINE KINASE CUSS"/>
    <property type="match status" value="1"/>
</dbReference>
<organism evidence="14 15">
    <name type="scientific">Alteromonas alba</name>
    <dbReference type="NCBI Taxonomy" id="2079529"/>
    <lineage>
        <taxon>Bacteria</taxon>
        <taxon>Pseudomonadati</taxon>
        <taxon>Pseudomonadota</taxon>
        <taxon>Gammaproteobacteria</taxon>
        <taxon>Alteromonadales</taxon>
        <taxon>Alteromonadaceae</taxon>
        <taxon>Alteromonas/Salinimonas group</taxon>
        <taxon>Alteromonas</taxon>
    </lineage>
</organism>
<accession>A0A2S9V6X1</accession>
<dbReference type="InterPro" id="IPR050428">
    <property type="entry name" value="TCS_sensor_his_kinase"/>
</dbReference>
<keyword evidence="9" id="KW-0902">Two-component regulatory system</keyword>
<keyword evidence="7" id="KW-0418">Kinase</keyword>
<comment type="catalytic activity">
    <reaction evidence="1">
        <text>ATP + protein L-histidine = ADP + protein N-phospho-L-histidine.</text>
        <dbReference type="EC" id="2.7.13.3"/>
    </reaction>
</comment>
<dbReference type="SMART" id="SM00388">
    <property type="entry name" value="HisKA"/>
    <property type="match status" value="1"/>
</dbReference>
<evidence type="ECO:0000256" key="10">
    <source>
        <dbReference type="ARBA" id="ARBA00023136"/>
    </source>
</evidence>
<evidence type="ECO:0000256" key="3">
    <source>
        <dbReference type="ARBA" id="ARBA00012438"/>
    </source>
</evidence>
<dbReference type="PANTHER" id="PTHR45436">
    <property type="entry name" value="SENSOR HISTIDINE KINASE YKOH"/>
    <property type="match status" value="1"/>
</dbReference>
<dbReference type="Gene3D" id="6.10.340.10">
    <property type="match status" value="1"/>
</dbReference>
<dbReference type="EC" id="2.7.13.3" evidence="3"/>
<dbReference type="InterPro" id="IPR036890">
    <property type="entry name" value="HATPase_C_sf"/>
</dbReference>
<dbReference type="InterPro" id="IPR036097">
    <property type="entry name" value="HisK_dim/P_sf"/>
</dbReference>
<dbReference type="CDD" id="cd00082">
    <property type="entry name" value="HisKA"/>
    <property type="match status" value="1"/>
</dbReference>
<dbReference type="GO" id="GO:0005886">
    <property type="term" value="C:plasma membrane"/>
    <property type="evidence" value="ECO:0007669"/>
    <property type="project" value="TreeGrafter"/>
</dbReference>
<evidence type="ECO:0000256" key="7">
    <source>
        <dbReference type="ARBA" id="ARBA00022777"/>
    </source>
</evidence>
<dbReference type="PROSITE" id="PS50109">
    <property type="entry name" value="HIS_KIN"/>
    <property type="match status" value="1"/>
</dbReference>
<keyword evidence="4" id="KW-0597">Phosphoprotein</keyword>
<dbReference type="SMART" id="SM00304">
    <property type="entry name" value="HAMP"/>
    <property type="match status" value="1"/>
</dbReference>
<dbReference type="RefSeq" id="WP_105935886.1">
    <property type="nucleotide sequence ID" value="NZ_PVNP01000192.1"/>
</dbReference>
<dbReference type="InterPro" id="IPR005467">
    <property type="entry name" value="His_kinase_dom"/>
</dbReference>
<feature type="domain" description="HAMP" evidence="13">
    <location>
        <begin position="188"/>
        <end position="250"/>
    </location>
</feature>
<evidence type="ECO:0000256" key="8">
    <source>
        <dbReference type="ARBA" id="ARBA00022989"/>
    </source>
</evidence>
<name>A0A2S9V6X1_9ALTE</name>
<feature type="domain" description="Histidine kinase" evidence="12">
    <location>
        <begin position="258"/>
        <end position="470"/>
    </location>
</feature>
<comment type="subcellular location">
    <subcellularLocation>
        <location evidence="2">Membrane</location>
        <topology evidence="2">Multi-pass membrane protein</topology>
    </subcellularLocation>
</comment>
<evidence type="ECO:0000256" key="5">
    <source>
        <dbReference type="ARBA" id="ARBA00022679"/>
    </source>
</evidence>
<dbReference type="PRINTS" id="PR00344">
    <property type="entry name" value="BCTRLSENSOR"/>
</dbReference>
<keyword evidence="5" id="KW-0808">Transferase</keyword>
<dbReference type="CDD" id="cd06225">
    <property type="entry name" value="HAMP"/>
    <property type="match status" value="1"/>
</dbReference>
<feature type="transmembrane region" description="Helical" evidence="11">
    <location>
        <begin position="166"/>
        <end position="187"/>
    </location>
</feature>
<dbReference type="SMART" id="SM00387">
    <property type="entry name" value="HATPase_c"/>
    <property type="match status" value="1"/>
</dbReference>
<dbReference type="Gene3D" id="3.30.565.10">
    <property type="entry name" value="Histidine kinase-like ATPase, C-terminal domain"/>
    <property type="match status" value="1"/>
</dbReference>
<feature type="transmembrane region" description="Helical" evidence="11">
    <location>
        <begin position="12"/>
        <end position="34"/>
    </location>
</feature>
<evidence type="ECO:0000256" key="6">
    <source>
        <dbReference type="ARBA" id="ARBA00022692"/>
    </source>
</evidence>
<dbReference type="Pfam" id="PF00672">
    <property type="entry name" value="HAMP"/>
    <property type="match status" value="1"/>
</dbReference>
<keyword evidence="8 11" id="KW-1133">Transmembrane helix</keyword>
<keyword evidence="6 11" id="KW-0812">Transmembrane</keyword>
<dbReference type="SUPFAM" id="SSF55874">
    <property type="entry name" value="ATPase domain of HSP90 chaperone/DNA topoisomerase II/histidine kinase"/>
    <property type="match status" value="1"/>
</dbReference>
<evidence type="ECO:0000256" key="9">
    <source>
        <dbReference type="ARBA" id="ARBA00023012"/>
    </source>
</evidence>
<reference evidence="15" key="1">
    <citation type="journal article" date="2020" name="Int. J. Syst. Evol. Microbiol.">
        <title>Alteromonas alba sp. nov., a marine bacterium isolated from the seawater of the West Pacific Ocean.</title>
        <authorList>
            <person name="Sun C."/>
            <person name="Wu Y.-H."/>
            <person name="Xamxidin M."/>
            <person name="Cheng H."/>
            <person name="Xu X.-W."/>
        </authorList>
    </citation>
    <scope>NUCLEOTIDE SEQUENCE [LARGE SCALE GENOMIC DNA]</scope>
    <source>
        <strain evidence="15">190</strain>
    </source>
</reference>
<proteinExistence type="predicted"/>
<dbReference type="PROSITE" id="PS50885">
    <property type="entry name" value="HAMP"/>
    <property type="match status" value="1"/>
</dbReference>
<evidence type="ECO:0000256" key="11">
    <source>
        <dbReference type="SAM" id="Phobius"/>
    </source>
</evidence>
<dbReference type="EMBL" id="PVNP01000192">
    <property type="protein sequence ID" value="PRO72173.1"/>
    <property type="molecule type" value="Genomic_DNA"/>
</dbReference>
<dbReference type="SUPFAM" id="SSF47384">
    <property type="entry name" value="Homodimeric domain of signal transducing histidine kinase"/>
    <property type="match status" value="1"/>
</dbReference>
<evidence type="ECO:0000256" key="1">
    <source>
        <dbReference type="ARBA" id="ARBA00000085"/>
    </source>
</evidence>
<dbReference type="AlphaFoldDB" id="A0A2S9V6X1"/>
<dbReference type="Pfam" id="PF02518">
    <property type="entry name" value="HATPase_c"/>
    <property type="match status" value="1"/>
</dbReference>